<evidence type="ECO:0000256" key="3">
    <source>
        <dbReference type="SAM" id="MobiDB-lite"/>
    </source>
</evidence>
<protein>
    <recommendedName>
        <fullName evidence="4">PXA domain-containing protein</fullName>
    </recommendedName>
</protein>
<dbReference type="PANTHER" id="PTHR22999">
    <property type="entry name" value="PX SERINE/THREONINE KINASE PXK"/>
    <property type="match status" value="1"/>
</dbReference>
<dbReference type="GO" id="GO:0035091">
    <property type="term" value="F:phosphatidylinositol binding"/>
    <property type="evidence" value="ECO:0007669"/>
    <property type="project" value="TreeGrafter"/>
</dbReference>
<dbReference type="GO" id="GO:0005769">
    <property type="term" value="C:early endosome"/>
    <property type="evidence" value="ECO:0007669"/>
    <property type="project" value="TreeGrafter"/>
</dbReference>
<feature type="compositionally biased region" description="Polar residues" evidence="3">
    <location>
        <begin position="32"/>
        <end position="48"/>
    </location>
</feature>
<evidence type="ECO:0000259" key="4">
    <source>
        <dbReference type="PROSITE" id="PS51207"/>
    </source>
</evidence>
<dbReference type="InterPro" id="IPR003114">
    <property type="entry name" value="Phox_assoc"/>
</dbReference>
<feature type="domain" description="PXA" evidence="4">
    <location>
        <begin position="97"/>
        <end position="285"/>
    </location>
</feature>
<evidence type="ECO:0000256" key="2">
    <source>
        <dbReference type="ARBA" id="ARBA00022490"/>
    </source>
</evidence>
<feature type="region of interest" description="Disordered" evidence="3">
    <location>
        <begin position="482"/>
        <end position="534"/>
    </location>
</feature>
<dbReference type="PANTHER" id="PTHR22999:SF23">
    <property type="entry name" value="SORTING NEXIN-16"/>
    <property type="match status" value="1"/>
</dbReference>
<dbReference type="GO" id="GO:0045022">
    <property type="term" value="P:early endosome to late endosome transport"/>
    <property type="evidence" value="ECO:0007669"/>
    <property type="project" value="TreeGrafter"/>
</dbReference>
<reference evidence="5 6" key="1">
    <citation type="submission" date="2019-04" db="EMBL/GenBank/DDBJ databases">
        <title>Aspergillus burnettii sp. nov., novel species from soil in southeast Queensland.</title>
        <authorList>
            <person name="Gilchrist C.L.M."/>
            <person name="Pitt J.I."/>
            <person name="Lange L."/>
            <person name="Lacey H.J."/>
            <person name="Vuong D."/>
            <person name="Midgley D.J."/>
            <person name="Greenfield P."/>
            <person name="Bradbury M."/>
            <person name="Lacey E."/>
            <person name="Busk P.K."/>
            <person name="Pilgaard B."/>
            <person name="Chooi Y.H."/>
            <person name="Piggott A.M."/>
        </authorList>
    </citation>
    <scope>NUCLEOTIDE SEQUENCE [LARGE SCALE GENOMIC DNA]</scope>
    <source>
        <strain evidence="5 6">FRR 5400</strain>
    </source>
</reference>
<accession>A0A8H6EA17</accession>
<evidence type="ECO:0000256" key="1">
    <source>
        <dbReference type="ARBA" id="ARBA00004496"/>
    </source>
</evidence>
<proteinExistence type="predicted"/>
<organism evidence="5 6">
    <name type="scientific">Petromyces alliaceus</name>
    <name type="common">Aspergillus alliaceus</name>
    <dbReference type="NCBI Taxonomy" id="209559"/>
    <lineage>
        <taxon>Eukaryota</taxon>
        <taxon>Fungi</taxon>
        <taxon>Dikarya</taxon>
        <taxon>Ascomycota</taxon>
        <taxon>Pezizomycotina</taxon>
        <taxon>Eurotiomycetes</taxon>
        <taxon>Eurotiomycetidae</taxon>
        <taxon>Eurotiales</taxon>
        <taxon>Aspergillaceae</taxon>
        <taxon>Aspergillus</taxon>
        <taxon>Aspergillus subgen. Circumdati</taxon>
    </lineage>
</organism>
<keyword evidence="2" id="KW-0963">Cytoplasm</keyword>
<dbReference type="SMART" id="SM00313">
    <property type="entry name" value="PXA"/>
    <property type="match status" value="1"/>
</dbReference>
<feature type="compositionally biased region" description="Basic and acidic residues" evidence="3">
    <location>
        <begin position="49"/>
        <end position="59"/>
    </location>
</feature>
<name>A0A8H6EA17_PETAA</name>
<dbReference type="Proteomes" id="UP000541154">
    <property type="component" value="Unassembled WGS sequence"/>
</dbReference>
<evidence type="ECO:0000313" key="5">
    <source>
        <dbReference type="EMBL" id="KAF5864183.1"/>
    </source>
</evidence>
<dbReference type="GO" id="GO:0005770">
    <property type="term" value="C:late endosome"/>
    <property type="evidence" value="ECO:0007669"/>
    <property type="project" value="TreeGrafter"/>
</dbReference>
<sequence>MSGEPSRPGLHPLSHLKAGATISSSKSTASANLQPSSQASHRPRLQKTSSRDSQVDATGDKATDALIRRVLCPQTGNYGSASTLQSPEELLPPLTSSNEVDRQLYALVAIIVKEFVLSWYSKFTSDQILVNEVVQVIAHCTRTVEQRLRDADVSQLILDEIPALVEGHIISYRLAREQSQLSGLTPSIREIYHSLNPHPSLFPIPNPTDTHTVTQQADHEARYRQLLASGVLAVLLPTEDLENACLRTILCDILADLIIGNQVSGRMCEGWFLWESVTKILDVVGSRPSHEIDATIAVPHEQSQLQKFGLLSPKEDFQKCHSSSNVQLRVPDWVWNILQLGYLAYVTLRFIVTGIFRVAFTPVTSSSPSPSATGHATEAPASCNPPLKRPVLDYRLYGMLSQLLDIPRRMPWLGGLLALFQYLILAGPGQLGDADSVLDRFLHETIQNHVLTPTLLPNLLRASRAALFPSNSRPILAATANQDGAQAPHLPVQPPASPTETSSASEAAGASNASSRVSTTSISATAPPLSPDQRPSAAEIAAIKRRCAVSILSLVPRPVARRFLGAPARMIIGQPPPECQEDLRAPNEQHQPSETVCALSPDLLSDDDLEGSLLLATIESDILDLFADEYCNKHLIYSIIETVLAKLLPELAERSITELMEDRGVSLDSD</sequence>
<dbReference type="EMBL" id="SPNV01000038">
    <property type="protein sequence ID" value="KAF5864183.1"/>
    <property type="molecule type" value="Genomic_DNA"/>
</dbReference>
<feature type="compositionally biased region" description="Low complexity" evidence="3">
    <location>
        <begin position="498"/>
        <end position="515"/>
    </location>
</feature>
<comment type="subcellular location">
    <subcellularLocation>
        <location evidence="1">Cytoplasm</location>
    </subcellularLocation>
</comment>
<evidence type="ECO:0000313" key="6">
    <source>
        <dbReference type="Proteomes" id="UP000541154"/>
    </source>
</evidence>
<feature type="compositionally biased region" description="Low complexity" evidence="3">
    <location>
        <begin position="17"/>
        <end position="31"/>
    </location>
</feature>
<comment type="caution">
    <text evidence="5">The sequence shown here is derived from an EMBL/GenBank/DDBJ whole genome shotgun (WGS) entry which is preliminary data.</text>
</comment>
<gene>
    <name evidence="5" type="ORF">ETB97_008389</name>
</gene>
<dbReference type="PROSITE" id="PS51207">
    <property type="entry name" value="PXA"/>
    <property type="match status" value="1"/>
</dbReference>
<dbReference type="InterPro" id="IPR051837">
    <property type="entry name" value="SortingNexin/PXDomain-PKLike"/>
</dbReference>
<dbReference type="Pfam" id="PF02194">
    <property type="entry name" value="PXA"/>
    <property type="match status" value="1"/>
</dbReference>
<keyword evidence="6" id="KW-1185">Reference proteome</keyword>
<feature type="region of interest" description="Disordered" evidence="3">
    <location>
        <begin position="1"/>
        <end position="59"/>
    </location>
</feature>
<dbReference type="AlphaFoldDB" id="A0A8H6EA17"/>